<gene>
    <name evidence="14" type="ORF">CZ674_02470</name>
</gene>
<evidence type="ECO:0000256" key="11">
    <source>
        <dbReference type="SAM" id="Phobius"/>
    </source>
</evidence>
<dbReference type="InterPro" id="IPR027417">
    <property type="entry name" value="P-loop_NTPase"/>
</dbReference>
<comment type="similarity">
    <text evidence="10">Belongs to the ABC transporter superfamily. Siderophore-Fe(3+) uptake transporter (SIUT) (TC 3.A.1.21) family.</text>
</comment>
<keyword evidence="15" id="KW-1185">Reference proteome</keyword>
<keyword evidence="7 14" id="KW-0067">ATP-binding</keyword>
<dbReference type="PANTHER" id="PTHR24221:SF397">
    <property type="entry name" value="ABC TRANSPORTER, ATP-BINDING TRANSMEMBRANE PROTEIN"/>
    <property type="match status" value="1"/>
</dbReference>
<dbReference type="Pfam" id="PF00664">
    <property type="entry name" value="ABC_membrane"/>
    <property type="match status" value="1"/>
</dbReference>
<keyword evidence="5 11" id="KW-0812">Transmembrane</keyword>
<dbReference type="InterPro" id="IPR039421">
    <property type="entry name" value="Type_1_exporter"/>
</dbReference>
<dbReference type="SUPFAM" id="SSF90123">
    <property type="entry name" value="ABC transporter transmembrane region"/>
    <property type="match status" value="1"/>
</dbReference>
<evidence type="ECO:0000256" key="10">
    <source>
        <dbReference type="ARBA" id="ARBA00023455"/>
    </source>
</evidence>
<dbReference type="GO" id="GO:0005886">
    <property type="term" value="C:plasma membrane"/>
    <property type="evidence" value="ECO:0007669"/>
    <property type="project" value="UniProtKB-SubCell"/>
</dbReference>
<accession>A0A1R4F422</accession>
<protein>
    <submittedName>
        <fullName evidence="14">ABC transporter, ATP-binding/permease protein</fullName>
    </submittedName>
</protein>
<dbReference type="Gene3D" id="3.40.50.300">
    <property type="entry name" value="P-loop containing nucleotide triphosphate hydrolases"/>
    <property type="match status" value="1"/>
</dbReference>
<name>A0A1R4F422_9MICO</name>
<dbReference type="PROSITE" id="PS50893">
    <property type="entry name" value="ABC_TRANSPORTER_2"/>
    <property type="match status" value="1"/>
</dbReference>
<evidence type="ECO:0000313" key="15">
    <source>
        <dbReference type="Proteomes" id="UP000195787"/>
    </source>
</evidence>
<keyword evidence="2" id="KW-0813">Transport</keyword>
<evidence type="ECO:0000256" key="1">
    <source>
        <dbReference type="ARBA" id="ARBA00004429"/>
    </source>
</evidence>
<dbReference type="SMART" id="SM00382">
    <property type="entry name" value="AAA"/>
    <property type="match status" value="1"/>
</dbReference>
<comment type="subcellular location">
    <subcellularLocation>
        <location evidence="1">Cell inner membrane</location>
        <topology evidence="1">Multi-pass membrane protein</topology>
    </subcellularLocation>
</comment>
<dbReference type="InterPro" id="IPR017871">
    <property type="entry name" value="ABC_transporter-like_CS"/>
</dbReference>
<evidence type="ECO:0000256" key="4">
    <source>
        <dbReference type="ARBA" id="ARBA00022519"/>
    </source>
</evidence>
<dbReference type="GO" id="GO:0034040">
    <property type="term" value="F:ATPase-coupled lipid transmembrane transporter activity"/>
    <property type="evidence" value="ECO:0007669"/>
    <property type="project" value="TreeGrafter"/>
</dbReference>
<dbReference type="GO" id="GO:0016887">
    <property type="term" value="F:ATP hydrolysis activity"/>
    <property type="evidence" value="ECO:0007669"/>
    <property type="project" value="InterPro"/>
</dbReference>
<feature type="domain" description="ABC transmembrane type-1" evidence="13">
    <location>
        <begin position="17"/>
        <end position="295"/>
    </location>
</feature>
<evidence type="ECO:0000256" key="8">
    <source>
        <dbReference type="ARBA" id="ARBA00022989"/>
    </source>
</evidence>
<evidence type="ECO:0000256" key="5">
    <source>
        <dbReference type="ARBA" id="ARBA00022692"/>
    </source>
</evidence>
<evidence type="ECO:0000256" key="2">
    <source>
        <dbReference type="ARBA" id="ARBA00022448"/>
    </source>
</evidence>
<dbReference type="PROSITE" id="PS00211">
    <property type="entry name" value="ABC_TRANSPORTER_1"/>
    <property type="match status" value="1"/>
</dbReference>
<dbReference type="GO" id="GO:0005524">
    <property type="term" value="F:ATP binding"/>
    <property type="evidence" value="ECO:0007669"/>
    <property type="project" value="UniProtKB-KW"/>
</dbReference>
<feature type="domain" description="ABC transporter" evidence="12">
    <location>
        <begin position="326"/>
        <end position="561"/>
    </location>
</feature>
<evidence type="ECO:0000313" key="14">
    <source>
        <dbReference type="EMBL" id="SJM50669.1"/>
    </source>
</evidence>
<dbReference type="AlphaFoldDB" id="A0A1R4F422"/>
<keyword evidence="4" id="KW-0997">Cell inner membrane</keyword>
<feature type="transmembrane region" description="Helical" evidence="11">
    <location>
        <begin position="268"/>
        <end position="289"/>
    </location>
</feature>
<evidence type="ECO:0000256" key="6">
    <source>
        <dbReference type="ARBA" id="ARBA00022741"/>
    </source>
</evidence>
<dbReference type="FunFam" id="3.40.50.300:FF:000221">
    <property type="entry name" value="Multidrug ABC transporter ATP-binding protein"/>
    <property type="match status" value="1"/>
</dbReference>
<evidence type="ECO:0000259" key="13">
    <source>
        <dbReference type="PROSITE" id="PS50929"/>
    </source>
</evidence>
<dbReference type="InterPro" id="IPR003593">
    <property type="entry name" value="AAA+_ATPase"/>
</dbReference>
<dbReference type="InterPro" id="IPR003439">
    <property type="entry name" value="ABC_transporter-like_ATP-bd"/>
</dbReference>
<evidence type="ECO:0000259" key="12">
    <source>
        <dbReference type="PROSITE" id="PS50893"/>
    </source>
</evidence>
<sequence>MYGIGSRSNRMLLTIQLALIALAALALSTGLVCVALFIDAVFSGDSALSGRYAIWIVVAFAVFAAADWPSEVISQNVGKEYILRIHELLANRAVELPLGFFDADRTGQLGVTATTGAVFAANAPGMMLRPIMHGATVAVVTSSYLLFIDWRIGLITLAVSIVAVISQRKLFAEYKAAEQIKAQHDQRTASQVLEFAQVQPVLRAAGSNSIGERSVRATMREQLLVLTRTQKAGQGVLARMNTILAFGVITIYAVTTTLLIAGQLTPGLFIGVIVLVFILAKLAAATIPFGEGLQLAHNTFEELRSVLDADLLPEPEAPATPADFSIEFDRVTFGYQTDDPVVRDVSFTVPSGTTTALVGPSGSGKSTLMKLAARFYDVDDGSVRIGGEDVRALGTRNVLDSIAIVFQDVYLFEDTLYENIRLGHRDASREAVLRAAEAAGVAEFAEALPQGFETIISEGGANLSGGQKQRVSIARALLKDAPVVLLDEATSSLDVTNEHHILTGLRQLAGNATTLVIAHRLHTIRDADQIVVLNPNGEVEAVGTHEELIVTNERYRGFWGERTDSSDWRISRESRSQRDL</sequence>
<dbReference type="PROSITE" id="PS50929">
    <property type="entry name" value="ABC_TM1F"/>
    <property type="match status" value="1"/>
</dbReference>
<keyword evidence="6" id="KW-0547">Nucleotide-binding</keyword>
<dbReference type="Proteomes" id="UP000195787">
    <property type="component" value="Unassembled WGS sequence"/>
</dbReference>
<evidence type="ECO:0000256" key="7">
    <source>
        <dbReference type="ARBA" id="ARBA00022840"/>
    </source>
</evidence>
<evidence type="ECO:0000256" key="9">
    <source>
        <dbReference type="ARBA" id="ARBA00023136"/>
    </source>
</evidence>
<organism evidence="14 15">
    <name type="scientific">Agrococcus casei LMG 22410</name>
    <dbReference type="NCBI Taxonomy" id="1255656"/>
    <lineage>
        <taxon>Bacteria</taxon>
        <taxon>Bacillati</taxon>
        <taxon>Actinomycetota</taxon>
        <taxon>Actinomycetes</taxon>
        <taxon>Micrococcales</taxon>
        <taxon>Microbacteriaceae</taxon>
        <taxon>Agrococcus</taxon>
    </lineage>
</organism>
<keyword evidence="8 11" id="KW-1133">Transmembrane helix</keyword>
<dbReference type="InterPro" id="IPR011527">
    <property type="entry name" value="ABC1_TM_dom"/>
</dbReference>
<dbReference type="PANTHER" id="PTHR24221">
    <property type="entry name" value="ATP-BINDING CASSETTE SUB-FAMILY B"/>
    <property type="match status" value="1"/>
</dbReference>
<dbReference type="Gene3D" id="1.20.1560.10">
    <property type="entry name" value="ABC transporter type 1, transmembrane domain"/>
    <property type="match status" value="1"/>
</dbReference>
<feature type="transmembrane region" description="Helical" evidence="11">
    <location>
        <begin position="243"/>
        <end position="262"/>
    </location>
</feature>
<dbReference type="Pfam" id="PF00005">
    <property type="entry name" value="ABC_tran"/>
    <property type="match status" value="1"/>
</dbReference>
<evidence type="ECO:0000256" key="3">
    <source>
        <dbReference type="ARBA" id="ARBA00022475"/>
    </source>
</evidence>
<dbReference type="EMBL" id="FUHU01000014">
    <property type="protein sequence ID" value="SJM50669.1"/>
    <property type="molecule type" value="Genomic_DNA"/>
</dbReference>
<feature type="transmembrane region" description="Helical" evidence="11">
    <location>
        <begin position="12"/>
        <end position="38"/>
    </location>
</feature>
<proteinExistence type="inferred from homology"/>
<reference evidence="14 15" key="1">
    <citation type="submission" date="2017-02" db="EMBL/GenBank/DDBJ databases">
        <authorList>
            <person name="Peterson S.W."/>
        </authorList>
    </citation>
    <scope>NUCLEOTIDE SEQUENCE [LARGE SCALE GENOMIC DNA]</scope>
    <source>
        <strain evidence="14 15">LMG 22410</strain>
    </source>
</reference>
<dbReference type="InterPro" id="IPR036640">
    <property type="entry name" value="ABC1_TM_sf"/>
</dbReference>
<feature type="transmembrane region" description="Helical" evidence="11">
    <location>
        <begin position="50"/>
        <end position="69"/>
    </location>
</feature>
<keyword evidence="9 11" id="KW-0472">Membrane</keyword>
<keyword evidence="3" id="KW-1003">Cell membrane</keyword>
<dbReference type="SUPFAM" id="SSF52540">
    <property type="entry name" value="P-loop containing nucleoside triphosphate hydrolases"/>
    <property type="match status" value="1"/>
</dbReference>
<feature type="transmembrane region" description="Helical" evidence="11">
    <location>
        <begin position="154"/>
        <end position="171"/>
    </location>
</feature>
<dbReference type="GO" id="GO:0140359">
    <property type="term" value="F:ABC-type transporter activity"/>
    <property type="evidence" value="ECO:0007669"/>
    <property type="project" value="InterPro"/>
</dbReference>